<dbReference type="InterPro" id="IPR050399">
    <property type="entry name" value="HPr"/>
</dbReference>
<name>A0ABN3VIS4_9PSEU</name>
<evidence type="ECO:0000256" key="2">
    <source>
        <dbReference type="ARBA" id="ARBA00004496"/>
    </source>
</evidence>
<dbReference type="NCBIfam" id="TIGR01003">
    <property type="entry name" value="PTS_HPr_family"/>
    <property type="match status" value="1"/>
</dbReference>
<comment type="caution">
    <text evidence="7">The sequence shown here is derived from an EMBL/GenBank/DDBJ whole genome shotgun (WGS) entry which is preliminary data.</text>
</comment>
<proteinExistence type="predicted"/>
<gene>
    <name evidence="7" type="ORF">GCM10010470_47800</name>
</gene>
<dbReference type="Proteomes" id="UP001500979">
    <property type="component" value="Unassembled WGS sequence"/>
</dbReference>
<evidence type="ECO:0000313" key="8">
    <source>
        <dbReference type="Proteomes" id="UP001500979"/>
    </source>
</evidence>
<comment type="function">
    <text evidence="1">General (non sugar-specific) component of the phosphoenolpyruvate-dependent sugar phosphotransferase system (sugar PTS). This major carbohydrate active-transport system catalyzes the phosphorylation of incoming sugar substrates concomitantly with their translocation across the cell membrane. The phosphoryl group from phosphoenolpyruvate (PEP) is transferred to the phosphoryl carrier protein HPr by enzyme I. Phospho-HPr then transfers it to the PTS EIIA domain.</text>
</comment>
<dbReference type="InterPro" id="IPR035895">
    <property type="entry name" value="HPr-like_sf"/>
</dbReference>
<dbReference type="PANTHER" id="PTHR33705:SF2">
    <property type="entry name" value="PHOSPHOCARRIER PROTEIN NPR"/>
    <property type="match status" value="1"/>
</dbReference>
<dbReference type="InterPro" id="IPR000032">
    <property type="entry name" value="HPr-like"/>
</dbReference>
<dbReference type="CDD" id="cd00367">
    <property type="entry name" value="PTS-HPr_like"/>
    <property type="match status" value="1"/>
</dbReference>
<dbReference type="Pfam" id="PF00381">
    <property type="entry name" value="PTS-HPr"/>
    <property type="match status" value="1"/>
</dbReference>
<organism evidence="7 8">
    <name type="scientific">Saccharopolyspora taberi</name>
    <dbReference type="NCBI Taxonomy" id="60895"/>
    <lineage>
        <taxon>Bacteria</taxon>
        <taxon>Bacillati</taxon>
        <taxon>Actinomycetota</taxon>
        <taxon>Actinomycetes</taxon>
        <taxon>Pseudonocardiales</taxon>
        <taxon>Pseudonocardiaceae</taxon>
        <taxon>Saccharopolyspora</taxon>
    </lineage>
</organism>
<sequence length="96" mass="9736">MQRRVTIASAVGLHARPATLLSQAAAAQPVPVRIAKVTDGAAGAAVDASSVLGLMTLGVHHGEEVELSAEGDSAATVLEELADLLSRDLDNEPVNA</sequence>
<dbReference type="SUPFAM" id="SSF55594">
    <property type="entry name" value="HPr-like"/>
    <property type="match status" value="1"/>
</dbReference>
<evidence type="ECO:0000256" key="1">
    <source>
        <dbReference type="ARBA" id="ARBA00003681"/>
    </source>
</evidence>
<accession>A0ABN3VIS4</accession>
<dbReference type="PANTHER" id="PTHR33705">
    <property type="entry name" value="PHOSPHOCARRIER PROTEIN HPR"/>
    <property type="match status" value="1"/>
</dbReference>
<evidence type="ECO:0000256" key="3">
    <source>
        <dbReference type="ARBA" id="ARBA00020422"/>
    </source>
</evidence>
<dbReference type="PRINTS" id="PR00107">
    <property type="entry name" value="PHOSPHOCPHPR"/>
</dbReference>
<dbReference type="EMBL" id="BAAAUX010000019">
    <property type="protein sequence ID" value="GAA2806981.1"/>
    <property type="molecule type" value="Genomic_DNA"/>
</dbReference>
<protein>
    <recommendedName>
        <fullName evidence="3">Phosphocarrier protein HPr</fullName>
    </recommendedName>
</protein>
<evidence type="ECO:0000259" key="6">
    <source>
        <dbReference type="PROSITE" id="PS51350"/>
    </source>
</evidence>
<dbReference type="InterPro" id="IPR001020">
    <property type="entry name" value="PTS_HPr_His_P_site"/>
</dbReference>
<dbReference type="Gene3D" id="3.30.1340.10">
    <property type="entry name" value="HPr-like"/>
    <property type="match status" value="1"/>
</dbReference>
<evidence type="ECO:0000256" key="4">
    <source>
        <dbReference type="ARBA" id="ARBA00022490"/>
    </source>
</evidence>
<dbReference type="RefSeq" id="WP_344683249.1">
    <property type="nucleotide sequence ID" value="NZ_BAAAUX010000019.1"/>
</dbReference>
<keyword evidence="5" id="KW-0598">Phosphotransferase system</keyword>
<feature type="domain" description="HPr" evidence="6">
    <location>
        <begin position="1"/>
        <end position="92"/>
    </location>
</feature>
<dbReference type="PROSITE" id="PS00369">
    <property type="entry name" value="PTS_HPR_HIS"/>
    <property type="match status" value="1"/>
</dbReference>
<keyword evidence="8" id="KW-1185">Reference proteome</keyword>
<evidence type="ECO:0000313" key="7">
    <source>
        <dbReference type="EMBL" id="GAA2806981.1"/>
    </source>
</evidence>
<comment type="subcellular location">
    <subcellularLocation>
        <location evidence="2">Cytoplasm</location>
    </subcellularLocation>
</comment>
<keyword evidence="4" id="KW-0963">Cytoplasm</keyword>
<dbReference type="PROSITE" id="PS51350">
    <property type="entry name" value="PTS_HPR_DOM"/>
    <property type="match status" value="1"/>
</dbReference>
<evidence type="ECO:0000256" key="5">
    <source>
        <dbReference type="ARBA" id="ARBA00022683"/>
    </source>
</evidence>
<reference evidence="7 8" key="1">
    <citation type="journal article" date="2019" name="Int. J. Syst. Evol. Microbiol.">
        <title>The Global Catalogue of Microorganisms (GCM) 10K type strain sequencing project: providing services to taxonomists for standard genome sequencing and annotation.</title>
        <authorList>
            <consortium name="The Broad Institute Genomics Platform"/>
            <consortium name="The Broad Institute Genome Sequencing Center for Infectious Disease"/>
            <person name="Wu L."/>
            <person name="Ma J."/>
        </authorList>
    </citation>
    <scope>NUCLEOTIDE SEQUENCE [LARGE SCALE GENOMIC DNA]</scope>
    <source>
        <strain evidence="7 8">JCM 9383</strain>
    </source>
</reference>